<gene>
    <name evidence="1" type="ORF">BGZ80_004524</name>
</gene>
<proteinExistence type="predicted"/>
<dbReference type="OrthoDB" id="2373783at2759"/>
<dbReference type="PANTHER" id="PTHR31639">
    <property type="entry name" value="F-BOX PROTEIN-LIKE"/>
    <property type="match status" value="1"/>
</dbReference>
<dbReference type="SUPFAM" id="SSF52047">
    <property type="entry name" value="RNI-like"/>
    <property type="match status" value="1"/>
</dbReference>
<keyword evidence="2" id="KW-1185">Reference proteome</keyword>
<dbReference type="PANTHER" id="PTHR31639:SF256">
    <property type="entry name" value="OS07G0242900 PROTEIN"/>
    <property type="match status" value="1"/>
</dbReference>
<accession>A0A9P6N6B4</accession>
<dbReference type="AlphaFoldDB" id="A0A9P6N6B4"/>
<protein>
    <recommendedName>
        <fullName evidence="3">F-box domain-containing protein</fullName>
    </recommendedName>
</protein>
<organism evidence="1 2">
    <name type="scientific">Entomortierella chlamydospora</name>
    <dbReference type="NCBI Taxonomy" id="101097"/>
    <lineage>
        <taxon>Eukaryota</taxon>
        <taxon>Fungi</taxon>
        <taxon>Fungi incertae sedis</taxon>
        <taxon>Mucoromycota</taxon>
        <taxon>Mortierellomycotina</taxon>
        <taxon>Mortierellomycetes</taxon>
        <taxon>Mortierellales</taxon>
        <taxon>Mortierellaceae</taxon>
        <taxon>Entomortierella</taxon>
    </lineage>
</organism>
<comment type="caution">
    <text evidence="1">The sequence shown here is derived from an EMBL/GenBank/DDBJ whole genome shotgun (WGS) entry which is preliminary data.</text>
</comment>
<dbReference type="InterPro" id="IPR032675">
    <property type="entry name" value="LRR_dom_sf"/>
</dbReference>
<name>A0A9P6N6B4_9FUNG</name>
<evidence type="ECO:0000313" key="2">
    <source>
        <dbReference type="Proteomes" id="UP000703661"/>
    </source>
</evidence>
<sequence>MERNLEPVATELLPYIKQYALHIPEIVGMIVAHLTSTEILFCRGVSKDWSRIFSPFLKLHAIYWDHGVLYKARFEERLETLGPYVQSFKEVYPARDDLDKIKRTCPNLRRIGFFLRDKSLPDTQAMVKFFQAMKRLERVDVFSHNDLLMTSCLVSLASCQVSLDSESTLPTVASGQTISAQHLPCDPLRVLEVGIAARSMASPTIEWDLLEAVLTRHQMIQDLTIREAHLREASDFTNSGGISWARSASIIFGQQAQQKWGVMSSELKEGNEGANRMEYLNSILGIAAPESTVFNYLETLVFDNVKISEELFVSVVSRCPSLKTLNVKLTGVEMPMHAWSSCLPCCPQLANIIVNNEYGGVCVDIPDVWTLAPSLRTLHVTRSRGPEVYFSDVESHPGLENTVLSQTPHPGYALVSLELCCGISITDTRVRSVMSHCRFLERLVLELLYFTEWMQGAEQSTPFPEWSCRRSLKSLELQTIYRGNDQQFDERTHLFINRLKDLEVLEKLILPGKLLSDLSESGVELYGAFRDLLARLDIWNDQYFAQAQRQHVKLDCDTNQEATDLQHQQLSQELGYQHAKQCHVWTRDGSGPVNFIPQMPSVKNVTLTSPSDTRFALEMRHLHILMEALPGVRTIWTSKNLYGMDCIPRFNYFYNRFQELYGLTGVELILGSP</sequence>
<dbReference type="Proteomes" id="UP000703661">
    <property type="component" value="Unassembled WGS sequence"/>
</dbReference>
<dbReference type="Gene3D" id="3.80.10.10">
    <property type="entry name" value="Ribonuclease Inhibitor"/>
    <property type="match status" value="1"/>
</dbReference>
<evidence type="ECO:0000313" key="1">
    <source>
        <dbReference type="EMBL" id="KAG0024284.1"/>
    </source>
</evidence>
<reference evidence="1" key="1">
    <citation type="journal article" date="2020" name="Fungal Divers.">
        <title>Resolving the Mortierellaceae phylogeny through synthesis of multi-gene phylogenetics and phylogenomics.</title>
        <authorList>
            <person name="Vandepol N."/>
            <person name="Liber J."/>
            <person name="Desiro A."/>
            <person name="Na H."/>
            <person name="Kennedy M."/>
            <person name="Barry K."/>
            <person name="Grigoriev I.V."/>
            <person name="Miller A.N."/>
            <person name="O'Donnell K."/>
            <person name="Stajich J.E."/>
            <person name="Bonito G."/>
        </authorList>
    </citation>
    <scope>NUCLEOTIDE SEQUENCE</scope>
    <source>
        <strain evidence="1">NRRL 2769</strain>
    </source>
</reference>
<dbReference type="EMBL" id="JAAAID010000023">
    <property type="protein sequence ID" value="KAG0024284.1"/>
    <property type="molecule type" value="Genomic_DNA"/>
</dbReference>
<evidence type="ECO:0008006" key="3">
    <source>
        <dbReference type="Google" id="ProtNLM"/>
    </source>
</evidence>